<dbReference type="SMART" id="SM00400">
    <property type="entry name" value="ZnF_CHCC"/>
    <property type="match status" value="1"/>
</dbReference>
<evidence type="ECO:0000256" key="12">
    <source>
        <dbReference type="HAMAP-Rule" id="MF_00974"/>
    </source>
</evidence>
<name>A0A0R1TDR3_9LACO</name>
<keyword evidence="15" id="KW-0175">Coiled coil</keyword>
<feature type="domain" description="Toprim" evidence="16">
    <location>
        <begin position="264"/>
        <end position="345"/>
    </location>
</feature>
<dbReference type="Gene3D" id="3.90.980.10">
    <property type="entry name" value="DNA primase, catalytic core, N-terminal domain"/>
    <property type="match status" value="1"/>
</dbReference>
<dbReference type="Pfam" id="PF08275">
    <property type="entry name" value="DNAG_N"/>
    <property type="match status" value="1"/>
</dbReference>
<dbReference type="PIRSF" id="PIRSF002811">
    <property type="entry name" value="DnaG"/>
    <property type="match status" value="1"/>
</dbReference>
<comment type="domain">
    <text evidence="12">Contains an N-terminal zinc-binding domain, a central core domain that contains the primase activity, and a C-terminal DnaB-binding domain.</text>
</comment>
<keyword evidence="1 12" id="KW-0240">DNA-directed RNA polymerase</keyword>
<dbReference type="InterPro" id="IPR019475">
    <property type="entry name" value="DNA_primase_DnaB-bd"/>
</dbReference>
<dbReference type="SMART" id="SM00493">
    <property type="entry name" value="TOPRIM"/>
    <property type="match status" value="1"/>
</dbReference>
<evidence type="ECO:0000256" key="2">
    <source>
        <dbReference type="ARBA" id="ARBA00022515"/>
    </source>
</evidence>
<dbReference type="HAMAP" id="MF_00974">
    <property type="entry name" value="DNA_primase_DnaG"/>
    <property type="match status" value="1"/>
</dbReference>
<dbReference type="InterPro" id="IPR036977">
    <property type="entry name" value="DNA_primase_Znf_CHC2"/>
</dbReference>
<dbReference type="GO" id="GO:0003677">
    <property type="term" value="F:DNA binding"/>
    <property type="evidence" value="ECO:0007669"/>
    <property type="project" value="UniProtKB-KW"/>
</dbReference>
<evidence type="ECO:0000256" key="8">
    <source>
        <dbReference type="ARBA" id="ARBA00022833"/>
    </source>
</evidence>
<comment type="caution">
    <text evidence="17">The sequence shown here is derived from an EMBL/GenBank/DDBJ whole genome shotgun (WGS) entry which is preliminary data.</text>
</comment>
<dbReference type="GO" id="GO:0008270">
    <property type="term" value="F:zinc ion binding"/>
    <property type="evidence" value="ECO:0007669"/>
    <property type="project" value="UniProtKB-UniRule"/>
</dbReference>
<evidence type="ECO:0000256" key="10">
    <source>
        <dbReference type="ARBA" id="ARBA00023125"/>
    </source>
</evidence>
<dbReference type="OrthoDB" id="9803773at2"/>
<dbReference type="InterPro" id="IPR013264">
    <property type="entry name" value="DNAG_N"/>
</dbReference>
<evidence type="ECO:0000256" key="7">
    <source>
        <dbReference type="ARBA" id="ARBA00022771"/>
    </source>
</evidence>
<dbReference type="PROSITE" id="PS50880">
    <property type="entry name" value="TOPRIM"/>
    <property type="match status" value="1"/>
</dbReference>
<dbReference type="PANTHER" id="PTHR30313:SF2">
    <property type="entry name" value="DNA PRIMASE"/>
    <property type="match status" value="1"/>
</dbReference>
<dbReference type="InterPro" id="IPR006295">
    <property type="entry name" value="DNA_primase_DnaG"/>
</dbReference>
<dbReference type="EC" id="2.7.7.101" evidence="12"/>
<accession>A0A0R1TDR3</accession>
<keyword evidence="7 12" id="KW-0863">Zinc-finger</keyword>
<keyword evidence="9" id="KW-0460">Magnesium</keyword>
<dbReference type="AlphaFoldDB" id="A0A0R1TDR3"/>
<dbReference type="Gene3D" id="1.10.860.10">
    <property type="entry name" value="DNAb Helicase, Chain A"/>
    <property type="match status" value="1"/>
</dbReference>
<dbReference type="CDD" id="cd03364">
    <property type="entry name" value="TOPRIM_DnaG_primases"/>
    <property type="match status" value="1"/>
</dbReference>
<dbReference type="InterPro" id="IPR030846">
    <property type="entry name" value="DnaG_bac"/>
</dbReference>
<evidence type="ECO:0000256" key="14">
    <source>
        <dbReference type="PIRSR" id="PIRSR002811-1"/>
    </source>
</evidence>
<evidence type="ECO:0000256" key="3">
    <source>
        <dbReference type="ARBA" id="ARBA00022679"/>
    </source>
</evidence>
<comment type="catalytic activity">
    <reaction evidence="12">
        <text>ssDNA + n NTP = ssDNA/pppN(pN)n-1 hybrid + (n-1) diphosphate.</text>
        <dbReference type="EC" id="2.7.7.101"/>
    </reaction>
</comment>
<evidence type="ECO:0000313" key="17">
    <source>
        <dbReference type="EMBL" id="KRL76661.1"/>
    </source>
</evidence>
<keyword evidence="4 12" id="KW-0548">Nucleotidyltransferase</keyword>
<organism evidence="17 18">
    <name type="scientific">Ligilactobacillus equi DSM 15833 = JCM 10991</name>
    <dbReference type="NCBI Taxonomy" id="1423740"/>
    <lineage>
        <taxon>Bacteria</taxon>
        <taxon>Bacillati</taxon>
        <taxon>Bacillota</taxon>
        <taxon>Bacilli</taxon>
        <taxon>Lactobacillales</taxon>
        <taxon>Lactobacillaceae</taxon>
        <taxon>Ligilactobacillus</taxon>
    </lineage>
</organism>
<dbReference type="InterPro" id="IPR034151">
    <property type="entry name" value="TOPRIM_DnaG_bac"/>
</dbReference>
<keyword evidence="11 12" id="KW-0804">Transcription</keyword>
<dbReference type="GO" id="GO:0003899">
    <property type="term" value="F:DNA-directed RNA polymerase activity"/>
    <property type="evidence" value="ECO:0007669"/>
    <property type="project" value="UniProtKB-UniRule"/>
</dbReference>
<evidence type="ECO:0000256" key="9">
    <source>
        <dbReference type="ARBA" id="ARBA00022842"/>
    </source>
</evidence>
<keyword evidence="2 12" id="KW-0639">Primosome</keyword>
<dbReference type="STRING" id="1423740.FC36_GL001904"/>
<keyword evidence="10 12" id="KW-0238">DNA-binding</keyword>
<keyword evidence="6 12" id="KW-0479">Metal-binding</keyword>
<comment type="cofactor">
    <cofactor evidence="12 13 14">
        <name>Zn(2+)</name>
        <dbReference type="ChEBI" id="CHEBI:29105"/>
    </cofactor>
    <text evidence="12 13 14">Binds 1 zinc ion per monomer.</text>
</comment>
<protein>
    <recommendedName>
        <fullName evidence="12 13">DNA primase</fullName>
        <ecNumber evidence="12">2.7.7.101</ecNumber>
    </recommendedName>
</protein>
<evidence type="ECO:0000313" key="18">
    <source>
        <dbReference type="Proteomes" id="UP000051048"/>
    </source>
</evidence>
<dbReference type="SUPFAM" id="SSF57783">
    <property type="entry name" value="Zinc beta-ribbon"/>
    <property type="match status" value="1"/>
</dbReference>
<comment type="function">
    <text evidence="12 13">RNA polymerase that catalyzes the synthesis of short RNA molecules used as primers for DNA polymerase during DNA replication.</text>
</comment>
<dbReference type="Proteomes" id="UP000051048">
    <property type="component" value="Unassembled WGS sequence"/>
</dbReference>
<dbReference type="InterPro" id="IPR016136">
    <property type="entry name" value="DNA_helicase_N/primase_C"/>
</dbReference>
<dbReference type="FunFam" id="3.40.1360.10:FF:000002">
    <property type="entry name" value="DNA primase"/>
    <property type="match status" value="1"/>
</dbReference>
<dbReference type="Pfam" id="PF10410">
    <property type="entry name" value="DnaB_bind"/>
    <property type="match status" value="1"/>
</dbReference>
<dbReference type="RefSeq" id="WP_025021197.1">
    <property type="nucleotide sequence ID" value="NZ_AZFH01000198.1"/>
</dbReference>
<dbReference type="NCBIfam" id="TIGR01391">
    <property type="entry name" value="dnaG"/>
    <property type="match status" value="1"/>
</dbReference>
<keyword evidence="8 12" id="KW-0862">Zinc</keyword>
<evidence type="ECO:0000256" key="1">
    <source>
        <dbReference type="ARBA" id="ARBA00022478"/>
    </source>
</evidence>
<keyword evidence="3 12" id="KW-0808">Transferase</keyword>
<dbReference type="Gene3D" id="3.40.1360.10">
    <property type="match status" value="1"/>
</dbReference>
<dbReference type="Pfam" id="PF13155">
    <property type="entry name" value="Toprim_2"/>
    <property type="match status" value="1"/>
</dbReference>
<feature type="zinc finger region" description="CHC2-type" evidence="12 14">
    <location>
        <begin position="39"/>
        <end position="63"/>
    </location>
</feature>
<dbReference type="Gene3D" id="3.90.580.10">
    <property type="entry name" value="Zinc finger, CHC2-type domain"/>
    <property type="match status" value="1"/>
</dbReference>
<dbReference type="InterPro" id="IPR002694">
    <property type="entry name" value="Znf_CHC2"/>
</dbReference>
<evidence type="ECO:0000256" key="15">
    <source>
        <dbReference type="SAM" id="Coils"/>
    </source>
</evidence>
<comment type="similarity">
    <text evidence="12 13">Belongs to the DnaG primase family.</text>
</comment>
<dbReference type="PATRIC" id="fig|1423740.3.peg.2065"/>
<feature type="coiled-coil region" evidence="15">
    <location>
        <begin position="574"/>
        <end position="601"/>
    </location>
</feature>
<dbReference type="SUPFAM" id="SSF56731">
    <property type="entry name" value="DNA primase core"/>
    <property type="match status" value="1"/>
</dbReference>
<dbReference type="EMBL" id="AZFH01000198">
    <property type="protein sequence ID" value="KRL76661.1"/>
    <property type="molecule type" value="Genomic_DNA"/>
</dbReference>
<dbReference type="InterPro" id="IPR006171">
    <property type="entry name" value="TOPRIM_dom"/>
</dbReference>
<gene>
    <name evidence="12" type="primary">dnaG</name>
    <name evidence="17" type="ORF">FC36_GL001904</name>
</gene>
<proteinExistence type="inferred from homology"/>
<dbReference type="PANTHER" id="PTHR30313">
    <property type="entry name" value="DNA PRIMASE"/>
    <property type="match status" value="1"/>
</dbReference>
<dbReference type="FunFam" id="3.90.580.10:FF:000001">
    <property type="entry name" value="DNA primase"/>
    <property type="match status" value="1"/>
</dbReference>
<dbReference type="InterPro" id="IPR050219">
    <property type="entry name" value="DnaG_primase"/>
</dbReference>
<evidence type="ECO:0000256" key="5">
    <source>
        <dbReference type="ARBA" id="ARBA00022705"/>
    </source>
</evidence>
<dbReference type="InterPro" id="IPR037068">
    <property type="entry name" value="DNA_primase_core_N_sf"/>
</dbReference>
<dbReference type="GO" id="GO:1990077">
    <property type="term" value="C:primosome complex"/>
    <property type="evidence" value="ECO:0007669"/>
    <property type="project" value="UniProtKB-KW"/>
</dbReference>
<evidence type="ECO:0000256" key="13">
    <source>
        <dbReference type="PIRNR" id="PIRNR002811"/>
    </source>
</evidence>
<evidence type="ECO:0000256" key="6">
    <source>
        <dbReference type="ARBA" id="ARBA00022723"/>
    </source>
</evidence>
<comment type="subunit">
    <text evidence="12">Monomer. Interacts with DnaB.</text>
</comment>
<dbReference type="Pfam" id="PF01807">
    <property type="entry name" value="Zn_ribbon_DnaG"/>
    <property type="match status" value="1"/>
</dbReference>
<evidence type="ECO:0000256" key="11">
    <source>
        <dbReference type="ARBA" id="ARBA00023163"/>
    </source>
</evidence>
<keyword evidence="5 12" id="KW-0235">DNA replication</keyword>
<dbReference type="GO" id="GO:0005737">
    <property type="term" value="C:cytoplasm"/>
    <property type="evidence" value="ECO:0007669"/>
    <property type="project" value="TreeGrafter"/>
</dbReference>
<sequence length="618" mass="71400">MARIPDEVINQVRSSINILDVVRQRVDLKKSGRNYFGLCPFHSEKTPSFSVDEEKQIFHCFSCGRGGNVFSFLMELDGSTFPEAVNKIAEEAGIELADSYQTAGVVNSQANQEKRQLLALYKEVSELYHYILTATNAGQEALDYLHQRGITDEMISEFQLGYAPEEKLLEAYFQEHKVDIALIQKSGLFIDRTDGSMYERFRDRVMFPICDEVGRVIAFSGRLLHKDDSKQQPKYLNSPEMLLFNKGKVLFNYDKARQASRDDHQIILFEGFMDVLSAYQAGVKNGVASMGTSLTSEQINLIERIVPKINICYDGDQAGQQATKRAIELITPYSQKITLSVTVLPEQLDPDEFIKKYGPDQFRRVIKQQQLGVLDFYLSFLATDRNLANESDQALYIQDFLQVLAKQATVVEQDLYLNRLGQQFDLDKASLQAQLRQILAVTDRQPRTHQSKYREDYSQFDQFQIPVVTQEVNHFDKVERAERLLLYRMLTEHTVWDQIENTVDFAFVHRKYESIWLIARGYFNIHSDYDSASFIDFLQDEDLKQTIVNLEMHGFTWESSSQEINDCLNVIMNQSPLEAKIKELSEQLQQAKRLNNRELITSLTMNLVDLYRQRQAVR</sequence>
<dbReference type="GO" id="GO:0006269">
    <property type="term" value="P:DNA replication, synthesis of primer"/>
    <property type="evidence" value="ECO:0007669"/>
    <property type="project" value="UniProtKB-UniRule"/>
</dbReference>
<reference evidence="17 18" key="1">
    <citation type="journal article" date="2015" name="Genome Announc.">
        <title>Expanding the biotechnology potential of lactobacilli through comparative genomics of 213 strains and associated genera.</title>
        <authorList>
            <person name="Sun Z."/>
            <person name="Harris H.M."/>
            <person name="McCann A."/>
            <person name="Guo C."/>
            <person name="Argimon S."/>
            <person name="Zhang W."/>
            <person name="Yang X."/>
            <person name="Jeffery I.B."/>
            <person name="Cooney J.C."/>
            <person name="Kagawa T.F."/>
            <person name="Liu W."/>
            <person name="Song Y."/>
            <person name="Salvetti E."/>
            <person name="Wrobel A."/>
            <person name="Rasinkangas P."/>
            <person name="Parkhill J."/>
            <person name="Rea M.C."/>
            <person name="O'Sullivan O."/>
            <person name="Ritari J."/>
            <person name="Douillard F.P."/>
            <person name="Paul Ross R."/>
            <person name="Yang R."/>
            <person name="Briner A.E."/>
            <person name="Felis G.E."/>
            <person name="de Vos W.M."/>
            <person name="Barrangou R."/>
            <person name="Klaenhammer T.R."/>
            <person name="Caufield P.W."/>
            <person name="Cui Y."/>
            <person name="Zhang H."/>
            <person name="O'Toole P.W."/>
        </authorList>
    </citation>
    <scope>NUCLEOTIDE SEQUENCE [LARGE SCALE GENOMIC DNA]</scope>
    <source>
        <strain evidence="17 18">DSM 15833</strain>
    </source>
</reference>
<evidence type="ECO:0000259" key="16">
    <source>
        <dbReference type="PROSITE" id="PS50880"/>
    </source>
</evidence>
<evidence type="ECO:0000256" key="4">
    <source>
        <dbReference type="ARBA" id="ARBA00022695"/>
    </source>
</evidence>
<dbReference type="GO" id="GO:0000428">
    <property type="term" value="C:DNA-directed RNA polymerase complex"/>
    <property type="evidence" value="ECO:0007669"/>
    <property type="project" value="UniProtKB-KW"/>
</dbReference>